<dbReference type="InterPro" id="IPR029070">
    <property type="entry name" value="Chitinase_insertion_sf"/>
</dbReference>
<dbReference type="Gene3D" id="3.20.20.80">
    <property type="entry name" value="Glycosidases"/>
    <property type="match status" value="1"/>
</dbReference>
<name>A0A7W7QZE2_KITKI</name>
<keyword evidence="4" id="KW-0732">Signal</keyword>
<keyword evidence="6" id="KW-0326">Glycosidase</keyword>
<comment type="catalytic activity">
    <reaction evidence="1">
        <text>Random endo-hydrolysis of N-acetyl-beta-D-glucosaminide (1-&gt;4)-beta-linkages in chitin and chitodextrins.</text>
        <dbReference type="EC" id="3.2.1.14"/>
    </reaction>
</comment>
<feature type="domain" description="GH18" evidence="5">
    <location>
        <begin position="51"/>
        <end position="445"/>
    </location>
</feature>
<feature type="chain" id="PRO_5039364593" description="chitinase" evidence="4">
    <location>
        <begin position="36"/>
        <end position="445"/>
    </location>
</feature>
<keyword evidence="3" id="KW-0624">Polysaccharide degradation</keyword>
<keyword evidence="3" id="KW-0146">Chitin degradation</keyword>
<dbReference type="RefSeq" id="WP_184934646.1">
    <property type="nucleotide sequence ID" value="NZ_JACHJV010000001.1"/>
</dbReference>
<dbReference type="GO" id="GO:0006032">
    <property type="term" value="P:chitin catabolic process"/>
    <property type="evidence" value="ECO:0007669"/>
    <property type="project" value="UniProtKB-KW"/>
</dbReference>
<dbReference type="InterPro" id="IPR006311">
    <property type="entry name" value="TAT_signal"/>
</dbReference>
<keyword evidence="6" id="KW-0378">Hydrolase</keyword>
<dbReference type="SMART" id="SM00636">
    <property type="entry name" value="Glyco_18"/>
    <property type="match status" value="1"/>
</dbReference>
<dbReference type="AlphaFoldDB" id="A0A7W7QZE2"/>
<keyword evidence="7" id="KW-1185">Reference proteome</keyword>
<evidence type="ECO:0000256" key="3">
    <source>
        <dbReference type="ARBA" id="ARBA00023024"/>
    </source>
</evidence>
<dbReference type="InterPro" id="IPR001223">
    <property type="entry name" value="Glyco_hydro18_cat"/>
</dbReference>
<dbReference type="PANTHER" id="PTHR11177:SF317">
    <property type="entry name" value="CHITINASE 12-RELATED"/>
    <property type="match status" value="1"/>
</dbReference>
<sequence>MPAIRRTTVRRAAVSAAAAACALALLGAAPASATAASPAHAGDDHRGGGQKQLTGYFTQWGIYSGFFEKNLITSGDINHLTELDYAFSDISSDGQCSSADSWADYQRPFAANESVNGQADQPDQALKGNLNQLRELKAAYPKLKIVMSIGGWAWSGQFSQLASTAAGRQKFVSSCVDQYLKGDIPGLPAGAAAGIFDGFAVDWEYPGEPGNGNPYGPQDTPDYTALMTEFRHQLSALSRQTGAGHYLLTANTSANPDFAAKLELRKVAKVVDWFNVMTFDYHGAWENTGPTDFSSALFQDPNDPNPTNKQFTVDQAVKYYESQGVRAGQIGLAVPYYAHEWTGVTPGPNGDGLFQPAKAGLATTPNYNQVVTAPGQTYWDAAADEPYKYDPASGTFSSYDDPASLRIKGQYIRQQGLRGTFVWSLDGDTADGSLTAALGESLNGH</sequence>
<evidence type="ECO:0000259" key="5">
    <source>
        <dbReference type="PROSITE" id="PS51910"/>
    </source>
</evidence>
<proteinExistence type="predicted"/>
<evidence type="ECO:0000313" key="7">
    <source>
        <dbReference type="Proteomes" id="UP000540506"/>
    </source>
</evidence>
<dbReference type="EMBL" id="JACHJV010000001">
    <property type="protein sequence ID" value="MBB4922479.1"/>
    <property type="molecule type" value="Genomic_DNA"/>
</dbReference>
<dbReference type="EC" id="3.2.1.14" evidence="2"/>
<evidence type="ECO:0000313" key="6">
    <source>
        <dbReference type="EMBL" id="MBB4922479.1"/>
    </source>
</evidence>
<dbReference type="PANTHER" id="PTHR11177">
    <property type="entry name" value="CHITINASE"/>
    <property type="match status" value="1"/>
</dbReference>
<evidence type="ECO:0000256" key="2">
    <source>
        <dbReference type="ARBA" id="ARBA00012729"/>
    </source>
</evidence>
<dbReference type="SUPFAM" id="SSF54556">
    <property type="entry name" value="Chitinase insertion domain"/>
    <property type="match status" value="1"/>
</dbReference>
<dbReference type="GO" id="GO:0008061">
    <property type="term" value="F:chitin binding"/>
    <property type="evidence" value="ECO:0007669"/>
    <property type="project" value="InterPro"/>
</dbReference>
<dbReference type="GO" id="GO:0005975">
    <property type="term" value="P:carbohydrate metabolic process"/>
    <property type="evidence" value="ECO:0007669"/>
    <property type="project" value="InterPro"/>
</dbReference>
<dbReference type="Gene3D" id="3.10.50.10">
    <property type="match status" value="1"/>
</dbReference>
<gene>
    <name evidence="6" type="ORF">FHR34_001472</name>
</gene>
<dbReference type="PROSITE" id="PS51318">
    <property type="entry name" value="TAT"/>
    <property type="match status" value="1"/>
</dbReference>
<reference evidence="6 7" key="1">
    <citation type="submission" date="2020-08" db="EMBL/GenBank/DDBJ databases">
        <title>Sequencing the genomes of 1000 actinobacteria strains.</title>
        <authorList>
            <person name="Klenk H.-P."/>
        </authorList>
    </citation>
    <scope>NUCLEOTIDE SEQUENCE [LARGE SCALE GENOMIC DNA]</scope>
    <source>
        <strain evidence="6 7">DSM 41654</strain>
    </source>
</reference>
<dbReference type="GO" id="GO:0008843">
    <property type="term" value="F:endochitinase activity"/>
    <property type="evidence" value="ECO:0007669"/>
    <property type="project" value="UniProtKB-EC"/>
</dbReference>
<comment type="caution">
    <text evidence="6">The sequence shown here is derived from an EMBL/GenBank/DDBJ whole genome shotgun (WGS) entry which is preliminary data.</text>
</comment>
<accession>A0A7W7QZE2</accession>
<protein>
    <recommendedName>
        <fullName evidence="2">chitinase</fullName>
        <ecNumber evidence="2">3.2.1.14</ecNumber>
    </recommendedName>
</protein>
<dbReference type="Pfam" id="PF00704">
    <property type="entry name" value="Glyco_hydro_18"/>
    <property type="match status" value="1"/>
</dbReference>
<dbReference type="InterPro" id="IPR011583">
    <property type="entry name" value="Chitinase_II/V-like_cat"/>
</dbReference>
<keyword evidence="3" id="KW-0119">Carbohydrate metabolism</keyword>
<dbReference type="Proteomes" id="UP000540506">
    <property type="component" value="Unassembled WGS sequence"/>
</dbReference>
<dbReference type="CDD" id="cd06548">
    <property type="entry name" value="GH18_chitinase"/>
    <property type="match status" value="1"/>
</dbReference>
<organism evidence="6 7">
    <name type="scientific">Kitasatospora kifunensis</name>
    <name type="common">Streptomyces kifunensis</name>
    <dbReference type="NCBI Taxonomy" id="58351"/>
    <lineage>
        <taxon>Bacteria</taxon>
        <taxon>Bacillati</taxon>
        <taxon>Actinomycetota</taxon>
        <taxon>Actinomycetes</taxon>
        <taxon>Kitasatosporales</taxon>
        <taxon>Streptomycetaceae</taxon>
        <taxon>Kitasatospora</taxon>
    </lineage>
</organism>
<dbReference type="SUPFAM" id="SSF51445">
    <property type="entry name" value="(Trans)glycosidases"/>
    <property type="match status" value="1"/>
</dbReference>
<evidence type="ECO:0000256" key="4">
    <source>
        <dbReference type="SAM" id="SignalP"/>
    </source>
</evidence>
<feature type="signal peptide" evidence="4">
    <location>
        <begin position="1"/>
        <end position="35"/>
    </location>
</feature>
<dbReference type="PROSITE" id="PS51910">
    <property type="entry name" value="GH18_2"/>
    <property type="match status" value="1"/>
</dbReference>
<dbReference type="InterPro" id="IPR017853">
    <property type="entry name" value="GH"/>
</dbReference>
<dbReference type="InterPro" id="IPR050314">
    <property type="entry name" value="Glycosyl_Hydrlase_18"/>
</dbReference>
<evidence type="ECO:0000256" key="1">
    <source>
        <dbReference type="ARBA" id="ARBA00000822"/>
    </source>
</evidence>